<evidence type="ECO:0000256" key="1">
    <source>
        <dbReference type="SAM" id="Coils"/>
    </source>
</evidence>
<reference evidence="3" key="3">
    <citation type="submission" date="2025-09" db="UniProtKB">
        <authorList>
            <consortium name="Ensembl"/>
        </authorList>
    </citation>
    <scope>IDENTIFICATION</scope>
    <source>
        <strain evidence="3">Brown Norway</strain>
    </source>
</reference>
<sequence>MDSSAKGSKKDAPDGPPKDSKMPVSEALLDYHREIKENAVERFTFHIRKLRDKNQKYLERNRRLKEEQNWHLKNLIKELKDEKLDVVQPITREDVEEAMKEKWKFERDQEAHLKEMRVQISEAEKLFLEKLSEKEYWEEYKNVGSAQHAELILSLQNDIDTVKENAEKMSEQYKVTLEDTRKKIIRETLILLEQRKEWATQNAVRFIDKNNYREIWENDWLKKEIKIHRKEVEELETCIHQLEEENLLLIEQLFNCRLVDLKIPRKLYITQAAGLQVTPEDESLNLPDANTAPEENLQLPSKEESDDRLDLLLGSSYGISSPDSQPKKTGSKEGSCTEIEDPIVKYLVQEDEQDFKEYVNLGPLALKLMSVQGKKMPIHFQEKEMPIEFYEDMRNPESHITHKMMKTFL</sequence>
<feature type="region of interest" description="Disordered" evidence="2">
    <location>
        <begin position="280"/>
        <end position="304"/>
    </location>
</feature>
<dbReference type="RefSeq" id="NP_001419443.1">
    <property type="nucleotide sequence ID" value="NM_001432514.1"/>
</dbReference>
<dbReference type="RefSeq" id="NP_001419441.1">
    <property type="nucleotide sequence ID" value="NM_001432512.1"/>
</dbReference>
<dbReference type="RefSeq" id="NP_001419444.1">
    <property type="nucleotide sequence ID" value="NM_001432515.1"/>
</dbReference>
<reference evidence="3" key="1">
    <citation type="submission" date="2024-01" db="EMBL/GenBank/DDBJ databases">
        <title>GRCr8: a new rat reference genome assembly contstructed from accurate long reads and long range scaffolding.</title>
        <authorList>
            <person name="Doris P.A."/>
            <person name="Kalbfleisch T."/>
            <person name="Li K."/>
            <person name="Howe K."/>
            <person name="Wood J."/>
        </authorList>
    </citation>
    <scope>NUCLEOTIDE SEQUENCE [LARGE SCALE GENOMIC DNA]</scope>
    <source>
        <strain evidence="3">Brown Norway</strain>
    </source>
</reference>
<feature type="region of interest" description="Disordered" evidence="2">
    <location>
        <begin position="1"/>
        <end position="25"/>
    </location>
</feature>
<feature type="compositionally biased region" description="Polar residues" evidence="2">
    <location>
        <begin position="317"/>
        <end position="334"/>
    </location>
</feature>
<accession>A0ABK0LMB0</accession>
<feature type="coiled-coil region" evidence="1">
    <location>
        <begin position="225"/>
        <end position="252"/>
    </location>
</feature>
<dbReference type="GeneTree" id="ENSGT00390000013087"/>
<dbReference type="InterPro" id="IPR026702">
    <property type="entry name" value="CCDC83"/>
</dbReference>
<feature type="compositionally biased region" description="Basic and acidic residues" evidence="2">
    <location>
        <begin position="8"/>
        <end position="21"/>
    </location>
</feature>
<dbReference type="PANTHER" id="PTHR21468:SF1">
    <property type="entry name" value="COILED-COIL DOMAIN-CONTAINING PROTEIN 83"/>
    <property type="match status" value="1"/>
</dbReference>
<gene>
    <name evidence="3" type="primary">Ccdc83</name>
</gene>
<dbReference type="RefSeq" id="NP_001419440.1">
    <property type="nucleotide sequence ID" value="NM_001432511.1"/>
</dbReference>
<dbReference type="RefSeq" id="NP_001419442.1">
    <property type="nucleotide sequence ID" value="NM_001432513.1"/>
</dbReference>
<evidence type="ECO:0000313" key="4">
    <source>
        <dbReference type="Proteomes" id="UP000002494"/>
    </source>
</evidence>
<evidence type="ECO:0000256" key="2">
    <source>
        <dbReference type="SAM" id="MobiDB-lite"/>
    </source>
</evidence>
<dbReference type="PANTHER" id="PTHR21468">
    <property type="entry name" value="HSD9"/>
    <property type="match status" value="1"/>
</dbReference>
<dbReference type="GeneID" id="680270"/>
<name>A0ABK0LMB0_RAT</name>
<evidence type="ECO:0000313" key="3">
    <source>
        <dbReference type="Ensembl" id="ENSRNOP00000106928.1"/>
    </source>
</evidence>
<protein>
    <submittedName>
        <fullName evidence="3">Coiled-coil domain containing 83</fullName>
    </submittedName>
</protein>
<keyword evidence="1" id="KW-0175">Coiled coil</keyword>
<dbReference type="Proteomes" id="UP000002494">
    <property type="component" value="Chromosome 1"/>
</dbReference>
<dbReference type="Ensembl" id="ENSRNOT00000154608.1">
    <property type="protein sequence ID" value="ENSRNOP00000106928.1"/>
    <property type="gene ID" value="ENSRNOG00000052220.4"/>
</dbReference>
<dbReference type="RGD" id="1594161">
    <property type="gene designation" value="Ccdc83"/>
</dbReference>
<feature type="region of interest" description="Disordered" evidence="2">
    <location>
        <begin position="316"/>
        <end position="335"/>
    </location>
</feature>
<organism evidence="3 4">
    <name type="scientific">Rattus norvegicus</name>
    <name type="common">Rat</name>
    <dbReference type="NCBI Taxonomy" id="10116"/>
    <lineage>
        <taxon>Eukaryota</taxon>
        <taxon>Metazoa</taxon>
        <taxon>Chordata</taxon>
        <taxon>Craniata</taxon>
        <taxon>Vertebrata</taxon>
        <taxon>Euteleostomi</taxon>
        <taxon>Mammalia</taxon>
        <taxon>Eutheria</taxon>
        <taxon>Euarchontoglires</taxon>
        <taxon>Glires</taxon>
        <taxon>Rodentia</taxon>
        <taxon>Myomorpha</taxon>
        <taxon>Muroidea</taxon>
        <taxon>Muridae</taxon>
        <taxon>Murinae</taxon>
        <taxon>Rattus</taxon>
    </lineage>
</organism>
<feature type="coiled-coil region" evidence="1">
    <location>
        <begin position="47"/>
        <end position="82"/>
    </location>
</feature>
<proteinExistence type="predicted"/>
<feature type="coiled-coil region" evidence="1">
    <location>
        <begin position="152"/>
        <end position="183"/>
    </location>
</feature>
<reference evidence="3" key="2">
    <citation type="submission" date="2025-08" db="UniProtKB">
        <authorList>
            <consortium name="Ensembl"/>
        </authorList>
    </citation>
    <scope>IDENTIFICATION</scope>
    <source>
        <strain evidence="3">Brown Norway</strain>
    </source>
</reference>
<keyword evidence="4" id="KW-1185">Reference proteome</keyword>